<comment type="caution">
    <text evidence="1">The sequence shown here is derived from an EMBL/GenBank/DDBJ whole genome shotgun (WGS) entry which is preliminary data.</text>
</comment>
<protein>
    <submittedName>
        <fullName evidence="1">Uncharacterized protein</fullName>
    </submittedName>
</protein>
<dbReference type="RefSeq" id="XP_060325418.1">
    <property type="nucleotide sequence ID" value="XM_060470064.1"/>
</dbReference>
<keyword evidence="2" id="KW-1185">Reference proteome</keyword>
<reference evidence="1" key="1">
    <citation type="submission" date="2023-06" db="EMBL/GenBank/DDBJ databases">
        <authorList>
            <consortium name="Lawrence Berkeley National Laboratory"/>
            <person name="Ahrendt S."/>
            <person name="Sahu N."/>
            <person name="Indic B."/>
            <person name="Wong-Bajracharya J."/>
            <person name="Merenyi Z."/>
            <person name="Ke H.-M."/>
            <person name="Monk M."/>
            <person name="Kocsube S."/>
            <person name="Drula E."/>
            <person name="Lipzen A."/>
            <person name="Balint B."/>
            <person name="Henrissat B."/>
            <person name="Andreopoulos B."/>
            <person name="Martin F.M."/>
            <person name="Harder C.B."/>
            <person name="Rigling D."/>
            <person name="Ford K.L."/>
            <person name="Foster G.D."/>
            <person name="Pangilinan J."/>
            <person name="Papanicolaou A."/>
            <person name="Barry K."/>
            <person name="LaButti K."/>
            <person name="Viragh M."/>
            <person name="Koriabine M."/>
            <person name="Yan M."/>
            <person name="Riley R."/>
            <person name="Champramary S."/>
            <person name="Plett K.L."/>
            <person name="Tsai I.J."/>
            <person name="Slot J."/>
            <person name="Sipos G."/>
            <person name="Plett J."/>
            <person name="Nagy L.G."/>
            <person name="Grigoriev I.V."/>
        </authorList>
    </citation>
    <scope>NUCLEOTIDE SEQUENCE</scope>
    <source>
        <strain evidence="1">CCBAS 213</strain>
    </source>
</reference>
<evidence type="ECO:0000313" key="1">
    <source>
        <dbReference type="EMBL" id="KAK0445277.1"/>
    </source>
</evidence>
<dbReference type="GeneID" id="85353612"/>
<evidence type="ECO:0000313" key="2">
    <source>
        <dbReference type="Proteomes" id="UP001175211"/>
    </source>
</evidence>
<sequence>MPNQYLPLVPEELIRPRLEVLWRMEGGMSDIVMCEELQKVFDMSNLSSFKRMRKHMGFLSTRQQRHTVETIAEPMEELREHFPKAGFFELKKHLRIDHNLLFLSADFNKSGKVALWAKYWVSQAVYT</sequence>
<proteinExistence type="predicted"/>
<dbReference type="Proteomes" id="UP001175211">
    <property type="component" value="Unassembled WGS sequence"/>
</dbReference>
<name>A0AA39MSR8_ARMTA</name>
<accession>A0AA39MSR8</accession>
<dbReference type="EMBL" id="JAUEPS010000050">
    <property type="protein sequence ID" value="KAK0445277.1"/>
    <property type="molecule type" value="Genomic_DNA"/>
</dbReference>
<organism evidence="1 2">
    <name type="scientific">Armillaria tabescens</name>
    <name type="common">Ringless honey mushroom</name>
    <name type="synonym">Agaricus tabescens</name>
    <dbReference type="NCBI Taxonomy" id="1929756"/>
    <lineage>
        <taxon>Eukaryota</taxon>
        <taxon>Fungi</taxon>
        <taxon>Dikarya</taxon>
        <taxon>Basidiomycota</taxon>
        <taxon>Agaricomycotina</taxon>
        <taxon>Agaricomycetes</taxon>
        <taxon>Agaricomycetidae</taxon>
        <taxon>Agaricales</taxon>
        <taxon>Marasmiineae</taxon>
        <taxon>Physalacriaceae</taxon>
        <taxon>Desarmillaria</taxon>
    </lineage>
</organism>
<gene>
    <name evidence="1" type="ORF">EV420DRAFT_1484332</name>
</gene>
<dbReference type="AlphaFoldDB" id="A0AA39MSR8"/>